<dbReference type="AlphaFoldDB" id="A0A1F8DVS4"/>
<dbReference type="STRING" id="1802559.A2372_00575"/>
<comment type="caution">
    <text evidence="1">The sequence shown here is derived from an EMBL/GenBank/DDBJ whole genome shotgun (WGS) entry which is preliminary data.</text>
</comment>
<reference evidence="1 2" key="1">
    <citation type="journal article" date="2016" name="Nat. Commun.">
        <title>Thousands of microbial genomes shed light on interconnected biogeochemical processes in an aquifer system.</title>
        <authorList>
            <person name="Anantharaman K."/>
            <person name="Brown C.T."/>
            <person name="Hug L.A."/>
            <person name="Sharon I."/>
            <person name="Castelle C.J."/>
            <person name="Probst A.J."/>
            <person name="Thomas B.C."/>
            <person name="Singh A."/>
            <person name="Wilkins M.J."/>
            <person name="Karaoz U."/>
            <person name="Brodie E.L."/>
            <person name="Williams K.H."/>
            <person name="Hubbard S.S."/>
            <person name="Banfield J.F."/>
        </authorList>
    </citation>
    <scope>NUCLEOTIDE SEQUENCE [LARGE SCALE GENOMIC DNA]</scope>
</reference>
<dbReference type="Proteomes" id="UP000176422">
    <property type="component" value="Unassembled WGS sequence"/>
</dbReference>
<dbReference type="EMBL" id="MGIT01000003">
    <property type="protein sequence ID" value="OGM92684.1"/>
    <property type="molecule type" value="Genomic_DNA"/>
</dbReference>
<proteinExistence type="predicted"/>
<evidence type="ECO:0000313" key="1">
    <source>
        <dbReference type="EMBL" id="OGM92684.1"/>
    </source>
</evidence>
<evidence type="ECO:0000313" key="2">
    <source>
        <dbReference type="Proteomes" id="UP000176422"/>
    </source>
</evidence>
<accession>A0A1F8DVS4</accession>
<sequence length="121" mass="13783">MSGDDDLKGIDLRDRVMFITAQIKDLQKKREELLGRLRNECTHEAITETPYVAECKFMHALPPKRTCIICGLSEEGWGGYEKLSKGTVVRVIPDRGEFHRYNSELKPLTTIVIPEDMCGKT</sequence>
<gene>
    <name evidence="1" type="ORF">A2372_00575</name>
</gene>
<protein>
    <submittedName>
        <fullName evidence="1">Uncharacterized protein</fullName>
    </submittedName>
</protein>
<organism evidence="1 2">
    <name type="scientific">Candidatus Wolfebacteria bacterium RIFOXYB1_FULL_54_12</name>
    <dbReference type="NCBI Taxonomy" id="1802559"/>
    <lineage>
        <taxon>Bacteria</taxon>
        <taxon>Candidatus Wolfeibacteriota</taxon>
    </lineage>
</organism>
<name>A0A1F8DVS4_9BACT</name>